<dbReference type="SUPFAM" id="SSF52540">
    <property type="entry name" value="P-loop containing nucleoside triphosphate hydrolases"/>
    <property type="match status" value="2"/>
</dbReference>
<dbReference type="AlphaFoldDB" id="A0A9D9HBA5"/>
<dbReference type="InterPro" id="IPR017871">
    <property type="entry name" value="ABC_transporter-like_CS"/>
</dbReference>
<keyword evidence="1" id="KW-0547">Nucleotide-binding</keyword>
<dbReference type="Gene3D" id="1.10.287.380">
    <property type="entry name" value="Valyl-tRNA synthetase, C-terminal domain"/>
    <property type="match status" value="1"/>
</dbReference>
<sequence>MVTLQIQNLNLSFGERDILSDVSFTLDGHSRAALAGANGCGKTTLLKVVTGQIAADSMTLSKTKGICISYLPQSDIVLPDKTVYDIAEEGYERFRLLHEEAERLRGELDEANYEAKLGRVNEIEEKLEEVAYERRRGRIEQILQGLGFHRGDFTRPAREFSGGYQMRIALSRILVEDPDILLLDEPTNYLDIEAIVWLKAYLKAFDGGLMLVSHDVDFLDDTVDTVYELFKGRLTRYSGNYTSYLRQREAQIEELKRRWEAQQDEIEKTERFIERFRYKATKARQVQSRVTALEKMERIEIPEHLRKLSFSFPPAPHSGNDVLIVEHLAKAYGEHVIFRDLSFIVRKGERLAIAGRNGTGKSTLLRLMAGVDADHGGTIRDGAGLRRGYYAQESEKTLDPANTVLQEVESIADTRDIPRLRKLLGSFLFQGDDVDKRVSVLSGGEKSRLALLKILLHPANLLLLDEPTNHLDINAKDMLLEAVKAYDGTVVFVSHDTHFIKNLATRILYLSDDDQPVFFEGDYDYFEYKLEEKEKAYISKAEPGRREAKVSATAIDHRAQKERRNLAQKLKKEADATLATVASLEDRIRDIDSQMALPEVYSDGARISTLVKDKESLEAQVEELNEKWFELSTQLEELGDD</sequence>
<evidence type="ECO:0000256" key="1">
    <source>
        <dbReference type="ARBA" id="ARBA00022741"/>
    </source>
</evidence>
<dbReference type="InterPro" id="IPR051309">
    <property type="entry name" value="ABCF_ATPase"/>
</dbReference>
<gene>
    <name evidence="5" type="ORF">IAC42_06315</name>
</gene>
<feature type="coiled-coil region" evidence="3">
    <location>
        <begin position="245"/>
        <end position="272"/>
    </location>
</feature>
<evidence type="ECO:0000256" key="3">
    <source>
        <dbReference type="SAM" id="Coils"/>
    </source>
</evidence>
<dbReference type="GO" id="GO:0003677">
    <property type="term" value="F:DNA binding"/>
    <property type="evidence" value="ECO:0007669"/>
    <property type="project" value="InterPro"/>
</dbReference>
<dbReference type="GO" id="GO:0016887">
    <property type="term" value="F:ATP hydrolysis activity"/>
    <property type="evidence" value="ECO:0007669"/>
    <property type="project" value="InterPro"/>
</dbReference>
<feature type="coiled-coil region" evidence="3">
    <location>
        <begin position="567"/>
        <end position="634"/>
    </location>
</feature>
<dbReference type="InterPro" id="IPR037118">
    <property type="entry name" value="Val-tRNA_synth_C_sf"/>
</dbReference>
<dbReference type="InterPro" id="IPR032781">
    <property type="entry name" value="ABC_tran_Xtn"/>
</dbReference>
<evidence type="ECO:0000313" key="5">
    <source>
        <dbReference type="EMBL" id="MBO8443357.1"/>
    </source>
</evidence>
<dbReference type="Pfam" id="PF16326">
    <property type="entry name" value="ABC_tran_CTD"/>
    <property type="match status" value="1"/>
</dbReference>
<dbReference type="Proteomes" id="UP000823633">
    <property type="component" value="Unassembled WGS sequence"/>
</dbReference>
<comment type="caution">
    <text evidence="5">The sequence shown here is derived from an EMBL/GenBank/DDBJ whole genome shotgun (WGS) entry which is preliminary data.</text>
</comment>
<dbReference type="Pfam" id="PF00005">
    <property type="entry name" value="ABC_tran"/>
    <property type="match status" value="2"/>
</dbReference>
<dbReference type="EMBL" id="JADIMU010000041">
    <property type="protein sequence ID" value="MBO8443357.1"/>
    <property type="molecule type" value="Genomic_DNA"/>
</dbReference>
<dbReference type="InterPro" id="IPR003439">
    <property type="entry name" value="ABC_transporter-like_ATP-bd"/>
</dbReference>
<name>A0A9D9HBA5_9SPIR</name>
<protein>
    <submittedName>
        <fullName evidence="5">ABC-F family ATP-binding cassette domain-containing protein</fullName>
    </submittedName>
</protein>
<dbReference type="PANTHER" id="PTHR42855:SF2">
    <property type="entry name" value="DRUG RESISTANCE ABC TRANSPORTER,ATP-BINDING PROTEIN"/>
    <property type="match status" value="1"/>
</dbReference>
<accession>A0A9D9HBA5</accession>
<dbReference type="PROSITE" id="PS00211">
    <property type="entry name" value="ABC_TRANSPORTER_1"/>
    <property type="match status" value="1"/>
</dbReference>
<reference evidence="5" key="2">
    <citation type="journal article" date="2021" name="PeerJ">
        <title>Extensive microbial diversity within the chicken gut microbiome revealed by metagenomics and culture.</title>
        <authorList>
            <person name="Gilroy R."/>
            <person name="Ravi A."/>
            <person name="Getino M."/>
            <person name="Pursley I."/>
            <person name="Horton D.L."/>
            <person name="Alikhan N.F."/>
            <person name="Baker D."/>
            <person name="Gharbi K."/>
            <person name="Hall N."/>
            <person name="Watson M."/>
            <person name="Adriaenssens E.M."/>
            <person name="Foster-Nyarko E."/>
            <person name="Jarju S."/>
            <person name="Secka A."/>
            <person name="Antonio M."/>
            <person name="Oren A."/>
            <person name="Chaudhuri R.R."/>
            <person name="La Ragione R."/>
            <person name="Hildebrand F."/>
            <person name="Pallen M.J."/>
        </authorList>
    </citation>
    <scope>NUCLEOTIDE SEQUENCE</scope>
    <source>
        <strain evidence="5">11167</strain>
    </source>
</reference>
<dbReference type="Gene3D" id="3.40.50.300">
    <property type="entry name" value="P-loop containing nucleotide triphosphate hydrolases"/>
    <property type="match status" value="2"/>
</dbReference>
<dbReference type="InterPro" id="IPR032524">
    <property type="entry name" value="ABC_tran_C"/>
</dbReference>
<evidence type="ECO:0000313" key="6">
    <source>
        <dbReference type="Proteomes" id="UP000823633"/>
    </source>
</evidence>
<dbReference type="PANTHER" id="PTHR42855">
    <property type="entry name" value="ABC TRANSPORTER ATP-BINDING SUBUNIT"/>
    <property type="match status" value="1"/>
</dbReference>
<organism evidence="5 6">
    <name type="scientific">Candidatus Aphodenecus pullistercoris</name>
    <dbReference type="NCBI Taxonomy" id="2840669"/>
    <lineage>
        <taxon>Bacteria</taxon>
        <taxon>Pseudomonadati</taxon>
        <taxon>Spirochaetota</taxon>
        <taxon>Spirochaetia</taxon>
        <taxon>Spirochaetales</taxon>
        <taxon>Candidatus Aphodenecus</taxon>
    </lineage>
</organism>
<dbReference type="FunFam" id="3.40.50.300:FF:000011">
    <property type="entry name" value="Putative ABC transporter ATP-binding component"/>
    <property type="match status" value="1"/>
</dbReference>
<keyword evidence="2 5" id="KW-0067">ATP-binding</keyword>
<dbReference type="Pfam" id="PF12848">
    <property type="entry name" value="ABC_tran_Xtn"/>
    <property type="match status" value="1"/>
</dbReference>
<keyword evidence="3" id="KW-0175">Coiled coil</keyword>
<dbReference type="InterPro" id="IPR027417">
    <property type="entry name" value="P-loop_NTPase"/>
</dbReference>
<evidence type="ECO:0000259" key="4">
    <source>
        <dbReference type="PROSITE" id="PS50893"/>
    </source>
</evidence>
<dbReference type="CDD" id="cd03221">
    <property type="entry name" value="ABCF_EF-3"/>
    <property type="match status" value="2"/>
</dbReference>
<proteinExistence type="predicted"/>
<evidence type="ECO:0000256" key="2">
    <source>
        <dbReference type="ARBA" id="ARBA00022840"/>
    </source>
</evidence>
<reference evidence="5" key="1">
    <citation type="submission" date="2020-10" db="EMBL/GenBank/DDBJ databases">
        <authorList>
            <person name="Gilroy R."/>
        </authorList>
    </citation>
    <scope>NUCLEOTIDE SEQUENCE</scope>
    <source>
        <strain evidence="5">11167</strain>
    </source>
</reference>
<dbReference type="SMART" id="SM00382">
    <property type="entry name" value="AAA"/>
    <property type="match status" value="2"/>
</dbReference>
<dbReference type="PROSITE" id="PS50893">
    <property type="entry name" value="ABC_TRANSPORTER_2"/>
    <property type="match status" value="2"/>
</dbReference>
<feature type="domain" description="ABC transporter" evidence="4">
    <location>
        <begin position="323"/>
        <end position="537"/>
    </location>
</feature>
<dbReference type="InterPro" id="IPR003593">
    <property type="entry name" value="AAA+_ATPase"/>
</dbReference>
<dbReference type="GO" id="GO:0005524">
    <property type="term" value="F:ATP binding"/>
    <property type="evidence" value="ECO:0007669"/>
    <property type="project" value="UniProtKB-KW"/>
</dbReference>
<feature type="domain" description="ABC transporter" evidence="4">
    <location>
        <begin position="4"/>
        <end position="256"/>
    </location>
</feature>